<keyword evidence="1" id="KW-0812">Transmembrane</keyword>
<organism evidence="3 4">
    <name type="scientific">Roseinatronobacter domitianus</name>
    <dbReference type="NCBI Taxonomy" id="2940293"/>
    <lineage>
        <taxon>Bacteria</taxon>
        <taxon>Pseudomonadati</taxon>
        <taxon>Pseudomonadota</taxon>
        <taxon>Alphaproteobacteria</taxon>
        <taxon>Rhodobacterales</taxon>
        <taxon>Paracoccaceae</taxon>
        <taxon>Roseinatronobacter</taxon>
    </lineage>
</organism>
<comment type="caution">
    <text evidence="3">The sequence shown here is derived from an EMBL/GenBank/DDBJ whole genome shotgun (WGS) entry which is preliminary data.</text>
</comment>
<accession>A0ABT0M285</accession>
<keyword evidence="4" id="KW-1185">Reference proteome</keyword>
<feature type="domain" description="DUF112" evidence="2">
    <location>
        <begin position="18"/>
        <end position="437"/>
    </location>
</feature>
<sequence length="490" mass="50901">MLENFTNAFELVFAVRVLVALMIGVLVGYCVGAMPGLTSSIGMALLIPFTFELDAISAIVMLVAIYMAADYAAGIPAILVNAPGQPAAAVSAFDGYPMTLRGEAGKALNLSIMSSATGAFISLILLVITAQAMARAALAFGPAEYFALAVLGLSLIAVLSTGSTLKALIGLLFGLVIVTVGIDPIRGSLRFVVTPMLIDGIPFLPALIGLFALSEVFIMLERGNERSRTELGVMRAKPSLSALWPFRRTVLRSSFIGYAVGVIPGAGAAIASLVSYGFAKRASKPADRDSYGKGNPDGVVASEVANNAAVSGALAPLLALGVPGSASAAVLIGGLTIQGLQPGPMLFVNNPQIPYSIFVSLLVGLPIMTAIGLLGVPLWVRLTRIPPGAIATLVACICVLGAFASSNNSFEVLVTVVFGIIGYFLRKVDIHPAPIVLALVLGYMMESNLRRAMIIGNDNLLFLVSRPIAIVLLLGAVLVIASPLLGRLRR</sequence>
<dbReference type="Proteomes" id="UP001202550">
    <property type="component" value="Unassembled WGS sequence"/>
</dbReference>
<protein>
    <submittedName>
        <fullName evidence="3">Tripartite tricarboxylate transporter permease</fullName>
    </submittedName>
</protein>
<dbReference type="RefSeq" id="WP_249058309.1">
    <property type="nucleotide sequence ID" value="NZ_JALZWP010000008.1"/>
</dbReference>
<evidence type="ECO:0000259" key="2">
    <source>
        <dbReference type="Pfam" id="PF01970"/>
    </source>
</evidence>
<keyword evidence="1" id="KW-1133">Transmembrane helix</keyword>
<feature type="transmembrane region" description="Helical" evidence="1">
    <location>
        <begin position="317"/>
        <end position="337"/>
    </location>
</feature>
<dbReference type="EMBL" id="JALZWP010000008">
    <property type="protein sequence ID" value="MCL1628972.1"/>
    <property type="molecule type" value="Genomic_DNA"/>
</dbReference>
<feature type="transmembrane region" description="Helical" evidence="1">
    <location>
        <begin position="255"/>
        <end position="279"/>
    </location>
</feature>
<dbReference type="PANTHER" id="PTHR35342:SF5">
    <property type="entry name" value="TRICARBOXYLIC TRANSPORT PROTEIN"/>
    <property type="match status" value="1"/>
</dbReference>
<feature type="transmembrane region" description="Helical" evidence="1">
    <location>
        <begin position="387"/>
        <end position="404"/>
    </location>
</feature>
<proteinExistence type="predicted"/>
<evidence type="ECO:0000313" key="3">
    <source>
        <dbReference type="EMBL" id="MCL1628972.1"/>
    </source>
</evidence>
<reference evidence="3 4" key="1">
    <citation type="submission" date="2022-05" db="EMBL/GenBank/DDBJ databases">
        <title>Seasonal and diel survey of microbial diversity of the Tyrrhenian coast.</title>
        <authorList>
            <person name="Gattoni G."/>
            <person name="Corral P."/>
        </authorList>
    </citation>
    <scope>NUCLEOTIDE SEQUENCE [LARGE SCALE GENOMIC DNA]</scope>
    <source>
        <strain evidence="3 4">V10</strain>
    </source>
</reference>
<feature type="transmembrane region" description="Helical" evidence="1">
    <location>
        <begin position="461"/>
        <end position="485"/>
    </location>
</feature>
<feature type="transmembrane region" description="Helical" evidence="1">
    <location>
        <begin position="165"/>
        <end position="185"/>
    </location>
</feature>
<feature type="transmembrane region" description="Helical" evidence="1">
    <location>
        <begin position="197"/>
        <end position="220"/>
    </location>
</feature>
<feature type="transmembrane region" description="Helical" evidence="1">
    <location>
        <begin position="107"/>
        <end position="129"/>
    </location>
</feature>
<dbReference type="PANTHER" id="PTHR35342">
    <property type="entry name" value="TRICARBOXYLIC TRANSPORT PROTEIN"/>
    <property type="match status" value="1"/>
</dbReference>
<feature type="transmembrane region" description="Helical" evidence="1">
    <location>
        <begin position="136"/>
        <end position="159"/>
    </location>
</feature>
<dbReference type="Pfam" id="PF01970">
    <property type="entry name" value="TctA"/>
    <property type="match status" value="1"/>
</dbReference>
<evidence type="ECO:0000256" key="1">
    <source>
        <dbReference type="SAM" id="Phobius"/>
    </source>
</evidence>
<feature type="transmembrane region" description="Helical" evidence="1">
    <location>
        <begin position="357"/>
        <end position="380"/>
    </location>
</feature>
<dbReference type="InterPro" id="IPR002823">
    <property type="entry name" value="DUF112_TM"/>
</dbReference>
<feature type="transmembrane region" description="Helical" evidence="1">
    <location>
        <begin position="44"/>
        <end position="69"/>
    </location>
</feature>
<name>A0ABT0M285_9RHOB</name>
<keyword evidence="1" id="KW-0472">Membrane</keyword>
<gene>
    <name evidence="3" type="ORF">M3N55_09540</name>
</gene>
<evidence type="ECO:0000313" key="4">
    <source>
        <dbReference type="Proteomes" id="UP001202550"/>
    </source>
</evidence>
<feature type="transmembrane region" description="Helical" evidence="1">
    <location>
        <begin position="12"/>
        <end position="32"/>
    </location>
</feature>